<name>A0AA50CV37_9HYPH</name>
<reference evidence="1 2" key="1">
    <citation type="submission" date="2023-08" db="EMBL/GenBank/DDBJ databases">
        <title>Pathogen: clinical or host-associated sample.</title>
        <authorList>
            <person name="Hergert J."/>
            <person name="Casey R."/>
            <person name="Wagner J."/>
            <person name="Young E.L."/>
            <person name="Oakeson K.F."/>
        </authorList>
    </citation>
    <scope>NUCLEOTIDE SEQUENCE [LARGE SCALE GENOMIC DNA]</scope>
    <source>
        <strain evidence="1 2">1760953</strain>
        <plasmid evidence="1 2">unnamed5</plasmid>
    </source>
</reference>
<keyword evidence="1" id="KW-0614">Plasmid</keyword>
<proteinExistence type="predicted"/>
<accession>A0AA50CV37</accession>
<geneLocation type="plasmid" evidence="1 2">
    <name>unnamed5</name>
</geneLocation>
<dbReference type="RefSeq" id="WP_306041365.1">
    <property type="nucleotide sequence ID" value="NZ_CP132307.1"/>
</dbReference>
<organism evidence="1 2">
    <name type="scientific">Shinella sumterensis</name>
    <dbReference type="NCBI Taxonomy" id="1967501"/>
    <lineage>
        <taxon>Bacteria</taxon>
        <taxon>Pseudomonadati</taxon>
        <taxon>Pseudomonadota</taxon>
        <taxon>Alphaproteobacteria</taxon>
        <taxon>Hyphomicrobiales</taxon>
        <taxon>Rhizobiaceae</taxon>
        <taxon>Shinella</taxon>
    </lineage>
</organism>
<protein>
    <submittedName>
        <fullName evidence="1">Uncharacterized protein</fullName>
    </submittedName>
</protein>
<dbReference type="Proteomes" id="UP001234585">
    <property type="component" value="Plasmid unnamed5"/>
</dbReference>
<evidence type="ECO:0000313" key="2">
    <source>
        <dbReference type="Proteomes" id="UP001234585"/>
    </source>
</evidence>
<dbReference type="EMBL" id="CP132307">
    <property type="protein sequence ID" value="WLS01098.1"/>
    <property type="molecule type" value="Genomic_DNA"/>
</dbReference>
<evidence type="ECO:0000313" key="1">
    <source>
        <dbReference type="EMBL" id="WLS01098.1"/>
    </source>
</evidence>
<sequence length="62" mass="6920">MNEELRKILHGYNQLSLADRKKFLERIKDQTFEGGSLNEHVQKSEQITMGPLGGGCPCCGRG</sequence>
<keyword evidence="2" id="KW-1185">Reference proteome</keyword>
<gene>
    <name evidence="1" type="ORF">Q9313_27340</name>
</gene>
<dbReference type="AlphaFoldDB" id="A0AA50CV37"/>